<dbReference type="EMBL" id="JARJCW010000131">
    <property type="protein sequence ID" value="KAJ7191529.1"/>
    <property type="molecule type" value="Genomic_DNA"/>
</dbReference>
<evidence type="ECO:0000313" key="3">
    <source>
        <dbReference type="Proteomes" id="UP001219525"/>
    </source>
</evidence>
<dbReference type="AlphaFoldDB" id="A0AAD6UQI5"/>
<keyword evidence="2" id="KW-0418">Kinase</keyword>
<dbReference type="InterPro" id="IPR000719">
    <property type="entry name" value="Prot_kinase_dom"/>
</dbReference>
<gene>
    <name evidence="2" type="ORF">GGX14DRAFT_381033</name>
</gene>
<dbReference type="Gene3D" id="1.10.510.10">
    <property type="entry name" value="Transferase(Phosphotransferase) domain 1"/>
    <property type="match status" value="1"/>
</dbReference>
<evidence type="ECO:0000313" key="2">
    <source>
        <dbReference type="EMBL" id="KAJ7191529.1"/>
    </source>
</evidence>
<accession>A0AAD6UQI5</accession>
<protein>
    <submittedName>
        <fullName evidence="2">Kinase-like domain-containing protein</fullName>
    </submittedName>
</protein>
<feature type="domain" description="Protein kinase" evidence="1">
    <location>
        <begin position="44"/>
        <end position="316"/>
    </location>
</feature>
<keyword evidence="3" id="KW-1185">Reference proteome</keyword>
<organism evidence="2 3">
    <name type="scientific">Mycena pura</name>
    <dbReference type="NCBI Taxonomy" id="153505"/>
    <lineage>
        <taxon>Eukaryota</taxon>
        <taxon>Fungi</taxon>
        <taxon>Dikarya</taxon>
        <taxon>Basidiomycota</taxon>
        <taxon>Agaricomycotina</taxon>
        <taxon>Agaricomycetes</taxon>
        <taxon>Agaricomycetidae</taxon>
        <taxon>Agaricales</taxon>
        <taxon>Marasmiineae</taxon>
        <taxon>Mycenaceae</taxon>
        <taxon>Mycena</taxon>
    </lineage>
</organism>
<dbReference type="SUPFAM" id="SSF56112">
    <property type="entry name" value="Protein kinase-like (PK-like)"/>
    <property type="match status" value="1"/>
</dbReference>
<dbReference type="InterPro" id="IPR001245">
    <property type="entry name" value="Ser-Thr/Tyr_kinase_cat_dom"/>
</dbReference>
<dbReference type="GO" id="GO:0005524">
    <property type="term" value="F:ATP binding"/>
    <property type="evidence" value="ECO:0007669"/>
    <property type="project" value="InterPro"/>
</dbReference>
<dbReference type="PANTHER" id="PTHR44329">
    <property type="entry name" value="SERINE/THREONINE-PROTEIN KINASE TNNI3K-RELATED"/>
    <property type="match status" value="1"/>
</dbReference>
<evidence type="ECO:0000259" key="1">
    <source>
        <dbReference type="PROSITE" id="PS50011"/>
    </source>
</evidence>
<comment type="caution">
    <text evidence="2">The sequence shown here is derived from an EMBL/GenBank/DDBJ whole genome shotgun (WGS) entry which is preliminary data.</text>
</comment>
<dbReference type="PIRSF" id="PIRSF000654">
    <property type="entry name" value="Integrin-linked_kinase"/>
    <property type="match status" value="1"/>
</dbReference>
<reference evidence="2" key="1">
    <citation type="submission" date="2023-03" db="EMBL/GenBank/DDBJ databases">
        <title>Massive genome expansion in bonnet fungi (Mycena s.s.) driven by repeated elements and novel gene families across ecological guilds.</title>
        <authorList>
            <consortium name="Lawrence Berkeley National Laboratory"/>
            <person name="Harder C.B."/>
            <person name="Miyauchi S."/>
            <person name="Viragh M."/>
            <person name="Kuo A."/>
            <person name="Thoen E."/>
            <person name="Andreopoulos B."/>
            <person name="Lu D."/>
            <person name="Skrede I."/>
            <person name="Drula E."/>
            <person name="Henrissat B."/>
            <person name="Morin E."/>
            <person name="Kohler A."/>
            <person name="Barry K."/>
            <person name="LaButti K."/>
            <person name="Morin E."/>
            <person name="Salamov A."/>
            <person name="Lipzen A."/>
            <person name="Mereny Z."/>
            <person name="Hegedus B."/>
            <person name="Baldrian P."/>
            <person name="Stursova M."/>
            <person name="Weitz H."/>
            <person name="Taylor A."/>
            <person name="Grigoriev I.V."/>
            <person name="Nagy L.G."/>
            <person name="Martin F."/>
            <person name="Kauserud H."/>
        </authorList>
    </citation>
    <scope>NUCLEOTIDE SEQUENCE</scope>
    <source>
        <strain evidence="2">9144</strain>
    </source>
</reference>
<dbReference type="InterPro" id="IPR008266">
    <property type="entry name" value="Tyr_kinase_AS"/>
</dbReference>
<dbReference type="Proteomes" id="UP001219525">
    <property type="component" value="Unassembled WGS sequence"/>
</dbReference>
<proteinExistence type="predicted"/>
<dbReference type="Pfam" id="PF07714">
    <property type="entry name" value="PK_Tyr_Ser-Thr"/>
    <property type="match status" value="1"/>
</dbReference>
<sequence>MGPHGEINKLATDHLKHRAQTLLLNLARRSEQLPTTLFITDVRDLTKHALFGGAFGDVFRGMHAEQAVAVKRVRMFLDQGTPAKQWKKICREALVWQNLQHDFILPFLGVDMDTFSPAISLVSPWMKHGTILQYLRMKGREDVPRFIREIAEGVAYLHVSRIVHGDLRGANILVSDDHHALIGDFGLASVISDSDEDLPPGGLTTSTHAGNVRWWPPELCLPSQFGFDRFMRTPAADAWAFGCVCYELATGNIPFHDMREMEAMRAVLDGRRPERPTLLDQFQWEVIHSVWTERADERPSMAIVAQRLRDAADALVSYS</sequence>
<dbReference type="InterPro" id="IPR051681">
    <property type="entry name" value="Ser/Thr_Kinases-Pseudokinases"/>
</dbReference>
<dbReference type="PROSITE" id="PS50011">
    <property type="entry name" value="PROTEIN_KINASE_DOM"/>
    <property type="match status" value="1"/>
</dbReference>
<dbReference type="PROSITE" id="PS00109">
    <property type="entry name" value="PROTEIN_KINASE_TYR"/>
    <property type="match status" value="1"/>
</dbReference>
<dbReference type="InterPro" id="IPR011009">
    <property type="entry name" value="Kinase-like_dom_sf"/>
</dbReference>
<name>A0AAD6UQI5_9AGAR</name>
<dbReference type="GO" id="GO:0004674">
    <property type="term" value="F:protein serine/threonine kinase activity"/>
    <property type="evidence" value="ECO:0007669"/>
    <property type="project" value="TreeGrafter"/>
</dbReference>
<keyword evidence="2" id="KW-0808">Transferase</keyword>